<feature type="domain" description="F-box" evidence="1">
    <location>
        <begin position="1"/>
        <end position="48"/>
    </location>
</feature>
<reference evidence="2 3" key="1">
    <citation type="journal article" date="2016" name="Mol. Biol. Evol.">
        <title>Comparative Genomics of Early-Diverging Mushroom-Forming Fungi Provides Insights into the Origins of Lignocellulose Decay Capabilities.</title>
        <authorList>
            <person name="Nagy L.G."/>
            <person name="Riley R."/>
            <person name="Tritt A."/>
            <person name="Adam C."/>
            <person name="Daum C."/>
            <person name="Floudas D."/>
            <person name="Sun H."/>
            <person name="Yadav J.S."/>
            <person name="Pangilinan J."/>
            <person name="Larsson K.H."/>
            <person name="Matsuura K."/>
            <person name="Barry K."/>
            <person name="Labutti K."/>
            <person name="Kuo R."/>
            <person name="Ohm R.A."/>
            <person name="Bhattacharya S.S."/>
            <person name="Shirouzu T."/>
            <person name="Yoshinaga Y."/>
            <person name="Martin F.M."/>
            <person name="Grigoriev I.V."/>
            <person name="Hibbett D.S."/>
        </authorList>
    </citation>
    <scope>NUCLEOTIDE SEQUENCE [LARGE SCALE GENOMIC DNA]</scope>
    <source>
        <strain evidence="2 3">HHB12029</strain>
    </source>
</reference>
<evidence type="ECO:0000313" key="3">
    <source>
        <dbReference type="Proteomes" id="UP000077266"/>
    </source>
</evidence>
<dbReference type="AlphaFoldDB" id="A0A165PK13"/>
<proteinExistence type="predicted"/>
<dbReference type="InterPro" id="IPR036047">
    <property type="entry name" value="F-box-like_dom_sf"/>
</dbReference>
<dbReference type="Proteomes" id="UP000077266">
    <property type="component" value="Unassembled WGS sequence"/>
</dbReference>
<name>A0A165PK13_EXIGL</name>
<organism evidence="2 3">
    <name type="scientific">Exidia glandulosa HHB12029</name>
    <dbReference type="NCBI Taxonomy" id="1314781"/>
    <lineage>
        <taxon>Eukaryota</taxon>
        <taxon>Fungi</taxon>
        <taxon>Dikarya</taxon>
        <taxon>Basidiomycota</taxon>
        <taxon>Agaricomycotina</taxon>
        <taxon>Agaricomycetes</taxon>
        <taxon>Auriculariales</taxon>
        <taxon>Exidiaceae</taxon>
        <taxon>Exidia</taxon>
    </lineage>
</organism>
<evidence type="ECO:0000259" key="1">
    <source>
        <dbReference type="PROSITE" id="PS50181"/>
    </source>
</evidence>
<dbReference type="InParanoid" id="A0A165PK13"/>
<dbReference type="EMBL" id="KV425889">
    <property type="protein sequence ID" value="KZW02284.1"/>
    <property type="molecule type" value="Genomic_DNA"/>
</dbReference>
<dbReference type="SMART" id="SM00256">
    <property type="entry name" value="FBOX"/>
    <property type="match status" value="1"/>
</dbReference>
<evidence type="ECO:0000313" key="2">
    <source>
        <dbReference type="EMBL" id="KZW02284.1"/>
    </source>
</evidence>
<dbReference type="SUPFAM" id="SSF81383">
    <property type="entry name" value="F-box domain"/>
    <property type="match status" value="1"/>
</dbReference>
<sequence>MDSTSALPPELLYAIFDHIGLWDIIRASHVSQRWRVLACHHPTYWRRVVLREDKHFYFVPATIDRAIAQLTRSSASPIDVSVVRHFIEPAARAQAQFNDLHRVLVENFHRIGALVLHVLGTECDVGPTYSTILQQVSATGLSSQIHLRHLTLTNVQLPEATTLFEGVVSFRYMASDGLDVMAVNRLIAMFPVLEELDLTGVELDASTIPVGIESWISHIRYLRLYAPRSRDFLALPSIARIPHVCVANPTVSDATSIVSHICKVQVDVELGLTYIKESRFCQPLTLVTRPTGLTRALEFMDSVSLPDVQNLASLSASISNLSIPIDDWEEAIGALPHLVSLRSLTLRLVTHLPIIVDTELHAPHLHELVLIDAFNDKTEIHAHRLEQFLSTFNPSCDSRVHLSLDGVILDEWSDGLVKLLANGAELRDKCV</sequence>
<protein>
    <recommendedName>
        <fullName evidence="1">F-box domain-containing protein</fullName>
    </recommendedName>
</protein>
<accession>A0A165PK13</accession>
<dbReference type="InterPro" id="IPR001810">
    <property type="entry name" value="F-box_dom"/>
</dbReference>
<keyword evidence="3" id="KW-1185">Reference proteome</keyword>
<gene>
    <name evidence="2" type="ORF">EXIGLDRAFT_829476</name>
</gene>
<dbReference type="Gene3D" id="1.20.1280.50">
    <property type="match status" value="1"/>
</dbReference>
<dbReference type="PROSITE" id="PS50181">
    <property type="entry name" value="FBOX"/>
    <property type="match status" value="1"/>
</dbReference>
<dbReference type="SUPFAM" id="SSF52047">
    <property type="entry name" value="RNI-like"/>
    <property type="match status" value="1"/>
</dbReference>
<dbReference type="Pfam" id="PF12937">
    <property type="entry name" value="F-box-like"/>
    <property type="match status" value="1"/>
</dbReference>